<keyword evidence="8 10" id="KW-0456">Lyase</keyword>
<keyword evidence="7 10" id="KW-0028">Amino-acid biosynthesis</keyword>
<dbReference type="InterPro" id="IPR004431">
    <property type="entry name" value="3-IsopropMal_deHydase_ssu"/>
</dbReference>
<dbReference type="GO" id="GO:0009098">
    <property type="term" value="P:L-leucine biosynthetic process"/>
    <property type="evidence" value="ECO:0007669"/>
    <property type="project" value="UniProtKB-UniRule"/>
</dbReference>
<comment type="subunit">
    <text evidence="5 10">Heterodimer of LeuC and LeuD.</text>
</comment>
<reference evidence="12" key="1">
    <citation type="submission" date="2020-10" db="EMBL/GenBank/DDBJ databases">
        <title>Taxonomic study of unclassified bacteria belonging to the class Ktedonobacteria.</title>
        <authorList>
            <person name="Yabe S."/>
            <person name="Wang C.M."/>
            <person name="Zheng Y."/>
            <person name="Sakai Y."/>
            <person name="Cavaletti L."/>
            <person name="Monciardini P."/>
            <person name="Donadio S."/>
        </authorList>
    </citation>
    <scope>NUCLEOTIDE SEQUENCE</scope>
    <source>
        <strain evidence="12">SOSP1-1</strain>
    </source>
</reference>
<dbReference type="Gene3D" id="3.20.19.10">
    <property type="entry name" value="Aconitase, domain 4"/>
    <property type="match status" value="1"/>
</dbReference>
<evidence type="ECO:0000256" key="3">
    <source>
        <dbReference type="ARBA" id="ARBA00004729"/>
    </source>
</evidence>
<comment type="catalytic activity">
    <reaction evidence="1 10">
        <text>(2R,3S)-3-isopropylmalate = (2S)-2-isopropylmalate</text>
        <dbReference type="Rhea" id="RHEA:32287"/>
        <dbReference type="ChEBI" id="CHEBI:1178"/>
        <dbReference type="ChEBI" id="CHEBI:35121"/>
        <dbReference type="EC" id="4.2.1.33"/>
    </reaction>
</comment>
<sequence>MQAFTEHTGIVMPLERANVDTDAIIPAQYLTSVARTGFAEGLFSHWRYLDETLKTPNPDFELNRPRYQGASILVARENFGCGSSREHAPWALAEYGFRTIIAPSFADIFYNNCLNIGALPIVLDTETVQSLFEEINANEGYTLAVKLEEQTITTPSGRVISFEIDSYRKEALLLGLDAVGRTLHMQDKIAEYERQRALITPWQFA</sequence>
<evidence type="ECO:0000256" key="10">
    <source>
        <dbReference type="HAMAP-Rule" id="MF_01031"/>
    </source>
</evidence>
<dbReference type="PANTHER" id="PTHR43345:SF5">
    <property type="entry name" value="3-ISOPROPYLMALATE DEHYDRATASE SMALL SUBUNIT"/>
    <property type="match status" value="1"/>
</dbReference>
<organism evidence="12 13">
    <name type="scientific">Ktedonospora formicarum</name>
    <dbReference type="NCBI Taxonomy" id="2778364"/>
    <lineage>
        <taxon>Bacteria</taxon>
        <taxon>Bacillati</taxon>
        <taxon>Chloroflexota</taxon>
        <taxon>Ktedonobacteria</taxon>
        <taxon>Ktedonobacterales</taxon>
        <taxon>Ktedonobacteraceae</taxon>
        <taxon>Ktedonospora</taxon>
    </lineage>
</organism>
<dbReference type="UniPathway" id="UPA00048">
    <property type="reaction ID" value="UER00071"/>
</dbReference>
<evidence type="ECO:0000313" key="13">
    <source>
        <dbReference type="Proteomes" id="UP000612362"/>
    </source>
</evidence>
<dbReference type="AlphaFoldDB" id="A0A8J3HZF1"/>
<comment type="similarity">
    <text evidence="4 10">Belongs to the LeuD family. LeuD type 1 subfamily.</text>
</comment>
<dbReference type="GO" id="GO:0003861">
    <property type="term" value="F:3-isopropylmalate dehydratase activity"/>
    <property type="evidence" value="ECO:0007669"/>
    <property type="project" value="UniProtKB-UniRule"/>
</dbReference>
<dbReference type="EC" id="4.2.1.33" evidence="10"/>
<keyword evidence="9 10" id="KW-0100">Branched-chain amino acid biosynthesis</keyword>
<gene>
    <name evidence="12" type="primary">leuD_2</name>
    <name evidence="10" type="synonym">leuD</name>
    <name evidence="12" type="ORF">KSX_47220</name>
</gene>
<dbReference type="Proteomes" id="UP000612362">
    <property type="component" value="Unassembled WGS sequence"/>
</dbReference>
<dbReference type="SUPFAM" id="SSF52016">
    <property type="entry name" value="LeuD/IlvD-like"/>
    <property type="match status" value="1"/>
</dbReference>
<dbReference type="FunFam" id="3.20.19.10:FF:000003">
    <property type="entry name" value="3-isopropylmalate dehydratase small subunit"/>
    <property type="match status" value="1"/>
</dbReference>
<evidence type="ECO:0000256" key="7">
    <source>
        <dbReference type="ARBA" id="ARBA00022605"/>
    </source>
</evidence>
<comment type="function">
    <text evidence="2 10">Catalyzes the isomerization between 2-isopropylmalate and 3-isopropylmalate, via the formation of 2-isopropylmaleate.</text>
</comment>
<dbReference type="InterPro" id="IPR033940">
    <property type="entry name" value="IPMI_Swivel"/>
</dbReference>
<dbReference type="InterPro" id="IPR050075">
    <property type="entry name" value="LeuD"/>
</dbReference>
<keyword evidence="6 10" id="KW-0432">Leucine biosynthesis</keyword>
<comment type="pathway">
    <text evidence="3 10">Amino-acid biosynthesis; L-leucine biosynthesis; L-leucine from 3-methyl-2-oxobutanoate: step 2/4.</text>
</comment>
<evidence type="ECO:0000256" key="2">
    <source>
        <dbReference type="ARBA" id="ARBA00002695"/>
    </source>
</evidence>
<comment type="caution">
    <text evidence="12">The sequence shown here is derived from an EMBL/GenBank/DDBJ whole genome shotgun (WGS) entry which is preliminary data.</text>
</comment>
<dbReference type="EMBL" id="BNJF01000002">
    <property type="protein sequence ID" value="GHO46559.1"/>
    <property type="molecule type" value="Genomic_DNA"/>
</dbReference>
<dbReference type="Pfam" id="PF00694">
    <property type="entry name" value="Aconitase_C"/>
    <property type="match status" value="1"/>
</dbReference>
<evidence type="ECO:0000256" key="6">
    <source>
        <dbReference type="ARBA" id="ARBA00022430"/>
    </source>
</evidence>
<evidence type="ECO:0000256" key="4">
    <source>
        <dbReference type="ARBA" id="ARBA00009845"/>
    </source>
</evidence>
<dbReference type="CDD" id="cd01577">
    <property type="entry name" value="IPMI_Swivel"/>
    <property type="match status" value="1"/>
</dbReference>
<evidence type="ECO:0000256" key="1">
    <source>
        <dbReference type="ARBA" id="ARBA00000491"/>
    </source>
</evidence>
<accession>A0A8J3HZF1</accession>
<keyword evidence="13" id="KW-1185">Reference proteome</keyword>
<evidence type="ECO:0000256" key="8">
    <source>
        <dbReference type="ARBA" id="ARBA00023239"/>
    </source>
</evidence>
<dbReference type="HAMAP" id="MF_01031">
    <property type="entry name" value="LeuD_type1"/>
    <property type="match status" value="1"/>
</dbReference>
<dbReference type="PANTHER" id="PTHR43345">
    <property type="entry name" value="3-ISOPROPYLMALATE DEHYDRATASE SMALL SUBUNIT 2-RELATED-RELATED"/>
    <property type="match status" value="1"/>
</dbReference>
<protein>
    <recommendedName>
        <fullName evidence="10">3-isopropylmalate dehydratase small subunit</fullName>
        <ecNumber evidence="10">4.2.1.33</ecNumber>
    </recommendedName>
    <alternativeName>
        <fullName evidence="10">Alpha-IPM isomerase</fullName>
        <shortName evidence="10">IPMI</shortName>
    </alternativeName>
    <alternativeName>
        <fullName evidence="10">Isopropylmalate isomerase</fullName>
    </alternativeName>
</protein>
<dbReference type="InterPro" id="IPR015928">
    <property type="entry name" value="Aconitase/3IPM_dehydase_swvl"/>
</dbReference>
<dbReference type="GO" id="GO:0009316">
    <property type="term" value="C:3-isopropylmalate dehydratase complex"/>
    <property type="evidence" value="ECO:0007669"/>
    <property type="project" value="InterPro"/>
</dbReference>
<evidence type="ECO:0000256" key="5">
    <source>
        <dbReference type="ARBA" id="ARBA00011271"/>
    </source>
</evidence>
<dbReference type="InterPro" id="IPR000573">
    <property type="entry name" value="AconitaseA/IPMdHydase_ssu_swvl"/>
</dbReference>
<name>A0A8J3HZF1_9CHLR</name>
<evidence type="ECO:0000313" key="12">
    <source>
        <dbReference type="EMBL" id="GHO46559.1"/>
    </source>
</evidence>
<dbReference type="NCBIfam" id="NF002458">
    <property type="entry name" value="PRK01641.1"/>
    <property type="match status" value="1"/>
</dbReference>
<evidence type="ECO:0000259" key="11">
    <source>
        <dbReference type="Pfam" id="PF00694"/>
    </source>
</evidence>
<dbReference type="RefSeq" id="WP_220195930.1">
    <property type="nucleotide sequence ID" value="NZ_BNJF01000002.1"/>
</dbReference>
<dbReference type="NCBIfam" id="TIGR00171">
    <property type="entry name" value="leuD"/>
    <property type="match status" value="1"/>
</dbReference>
<feature type="domain" description="Aconitase A/isopropylmalate dehydratase small subunit swivel" evidence="11">
    <location>
        <begin position="1"/>
        <end position="125"/>
    </location>
</feature>
<evidence type="ECO:0000256" key="9">
    <source>
        <dbReference type="ARBA" id="ARBA00023304"/>
    </source>
</evidence>
<proteinExistence type="inferred from homology"/>